<evidence type="ECO:0000256" key="7">
    <source>
        <dbReference type="SAM" id="MobiDB-lite"/>
    </source>
</evidence>
<evidence type="ECO:0000256" key="1">
    <source>
        <dbReference type="ARBA" id="ARBA00004123"/>
    </source>
</evidence>
<evidence type="ECO:0000256" key="6">
    <source>
        <dbReference type="ARBA" id="ARBA00023328"/>
    </source>
</evidence>
<evidence type="ECO:0000256" key="3">
    <source>
        <dbReference type="ARBA" id="ARBA00005566"/>
    </source>
</evidence>
<comment type="caution">
    <text evidence="8">The sequence shown here is derived from an EMBL/GenBank/DDBJ whole genome shotgun (WGS) entry which is preliminary data.</text>
</comment>
<organism evidence="8 9">
    <name type="scientific">Ridgeia piscesae</name>
    <name type="common">Tubeworm</name>
    <dbReference type="NCBI Taxonomy" id="27915"/>
    <lineage>
        <taxon>Eukaryota</taxon>
        <taxon>Metazoa</taxon>
        <taxon>Spiralia</taxon>
        <taxon>Lophotrochozoa</taxon>
        <taxon>Annelida</taxon>
        <taxon>Polychaeta</taxon>
        <taxon>Sedentaria</taxon>
        <taxon>Canalipalpata</taxon>
        <taxon>Sabellida</taxon>
        <taxon>Siboglinidae</taxon>
        <taxon>Ridgeia</taxon>
    </lineage>
</organism>
<dbReference type="GO" id="GO:0007059">
    <property type="term" value="P:chromosome segregation"/>
    <property type="evidence" value="ECO:0007669"/>
    <property type="project" value="InterPro"/>
</dbReference>
<dbReference type="InterPro" id="IPR052011">
    <property type="entry name" value="CENP-NAC/CAD_complex"/>
</dbReference>
<dbReference type="InterPro" id="IPR007902">
    <property type="entry name" value="Chl4/mis15/CENP-N"/>
</dbReference>
<dbReference type="GO" id="GO:0000775">
    <property type="term" value="C:chromosome, centromeric region"/>
    <property type="evidence" value="ECO:0007669"/>
    <property type="project" value="UniProtKB-SubCell"/>
</dbReference>
<name>A0AAD9KAE4_RIDPI</name>
<gene>
    <name evidence="8" type="ORF">NP493_1277g00026</name>
</gene>
<dbReference type="Proteomes" id="UP001209878">
    <property type="component" value="Unassembled WGS sequence"/>
</dbReference>
<dbReference type="AlphaFoldDB" id="A0AAD9KAE4"/>
<evidence type="ECO:0000313" key="9">
    <source>
        <dbReference type="Proteomes" id="UP001209878"/>
    </source>
</evidence>
<dbReference type="GO" id="GO:0005654">
    <property type="term" value="C:nucleoplasm"/>
    <property type="evidence" value="ECO:0007669"/>
    <property type="project" value="TreeGrafter"/>
</dbReference>
<keyword evidence="5" id="KW-0539">Nucleus</keyword>
<dbReference type="Pfam" id="PF05238">
    <property type="entry name" value="CENP-N"/>
    <property type="match status" value="1"/>
</dbReference>
<evidence type="ECO:0000256" key="2">
    <source>
        <dbReference type="ARBA" id="ARBA00004584"/>
    </source>
</evidence>
<sequence>MENDALRKILNRFKISDFNEICKRWPYLRNRKLDSILRLKRKIELVNRVLEIAKKDKIRRKDIAQLDLIYVHKYSKKLIWTVFQLQKIVDGTTTKALQTPAEFSSRLHKALSLYFKVDVCVRVESHAFWVRVRMCPDGPTKAASLINDVTYFVYHPHAPYLLAAKMKAAEAEYIMQAFVDVLDCKEVEELHLRGHCVNSLGQLVLNRHSQGSFSQYRLNQVDPNPLSGRTLTRKQDLPSRLSDDIVYENRQERERDEETVAETFGPNEQPTLEKIEYQMLTKFCGHPHAPGMSRDGPFHCRVRFEGPNVIEGLRNLASAGAMSVPLKTHLAKIHTSARSVFMLKNKDRRQRSSQTSTSSQHTPASQLLSQS</sequence>
<dbReference type="PANTHER" id="PTHR46790:SF1">
    <property type="entry name" value="CENTROMERE PROTEIN N"/>
    <property type="match status" value="1"/>
</dbReference>
<feature type="region of interest" description="Disordered" evidence="7">
    <location>
        <begin position="345"/>
        <end position="371"/>
    </location>
</feature>
<dbReference type="PANTHER" id="PTHR46790">
    <property type="entry name" value="CENTROMERE PROTEIN N"/>
    <property type="match status" value="1"/>
</dbReference>
<keyword evidence="9" id="KW-1185">Reference proteome</keyword>
<evidence type="ECO:0000256" key="5">
    <source>
        <dbReference type="ARBA" id="ARBA00023242"/>
    </source>
</evidence>
<proteinExistence type="inferred from homology"/>
<protein>
    <recommendedName>
        <fullName evidence="10">Centromere protein N</fullName>
    </recommendedName>
</protein>
<comment type="similarity">
    <text evidence="3">Belongs to the CENP-N/CHL4 family.</text>
</comment>
<evidence type="ECO:0008006" key="10">
    <source>
        <dbReference type="Google" id="ProtNLM"/>
    </source>
</evidence>
<feature type="compositionally biased region" description="Low complexity" evidence="7">
    <location>
        <begin position="352"/>
        <end position="362"/>
    </location>
</feature>
<evidence type="ECO:0000313" key="8">
    <source>
        <dbReference type="EMBL" id="KAK2167450.1"/>
    </source>
</evidence>
<comment type="subcellular location">
    <subcellularLocation>
        <location evidence="2">Chromosome</location>
        <location evidence="2">Centromere</location>
    </subcellularLocation>
    <subcellularLocation>
        <location evidence="1">Nucleus</location>
    </subcellularLocation>
</comment>
<dbReference type="EMBL" id="JAODUO010001273">
    <property type="protein sequence ID" value="KAK2167450.1"/>
    <property type="molecule type" value="Genomic_DNA"/>
</dbReference>
<dbReference type="GO" id="GO:0034080">
    <property type="term" value="P:CENP-A containing chromatin assembly"/>
    <property type="evidence" value="ECO:0007669"/>
    <property type="project" value="InterPro"/>
</dbReference>
<accession>A0AAD9KAE4</accession>
<keyword evidence="4" id="KW-0158">Chromosome</keyword>
<reference evidence="8" key="1">
    <citation type="journal article" date="2023" name="Mol. Biol. Evol.">
        <title>Third-Generation Sequencing Reveals the Adaptive Role of the Epigenome in Three Deep-Sea Polychaetes.</title>
        <authorList>
            <person name="Perez M."/>
            <person name="Aroh O."/>
            <person name="Sun Y."/>
            <person name="Lan Y."/>
            <person name="Juniper S.K."/>
            <person name="Young C.R."/>
            <person name="Angers B."/>
            <person name="Qian P.Y."/>
        </authorList>
    </citation>
    <scope>NUCLEOTIDE SEQUENCE</scope>
    <source>
        <strain evidence="8">R07B-5</strain>
    </source>
</reference>
<evidence type="ECO:0000256" key="4">
    <source>
        <dbReference type="ARBA" id="ARBA00022454"/>
    </source>
</evidence>
<keyword evidence="6" id="KW-0137">Centromere</keyword>